<keyword evidence="5" id="KW-1185">Reference proteome</keyword>
<feature type="chain" id="PRO_5002060812" description="Saposin B-type domain-containing protein" evidence="2">
    <location>
        <begin position="22"/>
        <end position="108"/>
    </location>
</feature>
<evidence type="ECO:0000259" key="3">
    <source>
        <dbReference type="PROSITE" id="PS50015"/>
    </source>
</evidence>
<keyword evidence="2" id="KW-0732">Signal</keyword>
<proteinExistence type="predicted"/>
<protein>
    <recommendedName>
        <fullName evidence="3">Saposin B-type domain-containing protein</fullName>
    </recommendedName>
</protein>
<name>A0A0B1S8Z5_OESDE</name>
<organism evidence="4 5">
    <name type="scientific">Oesophagostomum dentatum</name>
    <name type="common">Nodular worm</name>
    <dbReference type="NCBI Taxonomy" id="61180"/>
    <lineage>
        <taxon>Eukaryota</taxon>
        <taxon>Metazoa</taxon>
        <taxon>Ecdysozoa</taxon>
        <taxon>Nematoda</taxon>
        <taxon>Chromadorea</taxon>
        <taxon>Rhabditida</taxon>
        <taxon>Rhabditina</taxon>
        <taxon>Rhabditomorpha</taxon>
        <taxon>Strongyloidea</taxon>
        <taxon>Strongylidae</taxon>
        <taxon>Oesophagostomum</taxon>
    </lineage>
</organism>
<dbReference type="AlphaFoldDB" id="A0A0B1S8Z5"/>
<sequence>MTSAIFLLLTVVISSLPQTESYDIECLWCLNVVFNAQENFGDNITSATNVQLDEYFERTCRVDQRKSPLLAAVCYDMFKNHREELFNDLRNNVSAIQTCNDCGFCQTA</sequence>
<dbReference type="InterPro" id="IPR008139">
    <property type="entry name" value="SaposinB_dom"/>
</dbReference>
<keyword evidence="1" id="KW-1015">Disulfide bond</keyword>
<evidence type="ECO:0000313" key="5">
    <source>
        <dbReference type="Proteomes" id="UP000053660"/>
    </source>
</evidence>
<evidence type="ECO:0000256" key="2">
    <source>
        <dbReference type="SAM" id="SignalP"/>
    </source>
</evidence>
<feature type="signal peptide" evidence="2">
    <location>
        <begin position="1"/>
        <end position="21"/>
    </location>
</feature>
<dbReference type="EMBL" id="KN602291">
    <property type="protein sequence ID" value="KHJ80002.1"/>
    <property type="molecule type" value="Genomic_DNA"/>
</dbReference>
<dbReference type="SUPFAM" id="SSF47862">
    <property type="entry name" value="Saposin"/>
    <property type="match status" value="1"/>
</dbReference>
<gene>
    <name evidence="4" type="ORF">OESDEN_20332</name>
</gene>
<accession>A0A0B1S8Z5</accession>
<reference evidence="4 5" key="1">
    <citation type="submission" date="2014-03" db="EMBL/GenBank/DDBJ databases">
        <title>Draft genome of the hookworm Oesophagostomum dentatum.</title>
        <authorList>
            <person name="Mitreva M."/>
        </authorList>
    </citation>
    <scope>NUCLEOTIDE SEQUENCE [LARGE SCALE GENOMIC DNA]</scope>
    <source>
        <strain evidence="4 5">OD-Hann</strain>
    </source>
</reference>
<dbReference type="OrthoDB" id="5799972at2759"/>
<evidence type="ECO:0000256" key="1">
    <source>
        <dbReference type="ARBA" id="ARBA00023157"/>
    </source>
</evidence>
<dbReference type="PROSITE" id="PS50015">
    <property type="entry name" value="SAP_B"/>
    <property type="match status" value="1"/>
</dbReference>
<evidence type="ECO:0000313" key="4">
    <source>
        <dbReference type="EMBL" id="KHJ80002.1"/>
    </source>
</evidence>
<dbReference type="InterPro" id="IPR011001">
    <property type="entry name" value="Saposin-like"/>
</dbReference>
<dbReference type="SMART" id="SM00741">
    <property type="entry name" value="SapB"/>
    <property type="match status" value="1"/>
</dbReference>
<dbReference type="Gene3D" id="1.10.225.10">
    <property type="entry name" value="Saposin-like"/>
    <property type="match status" value="1"/>
</dbReference>
<dbReference type="Proteomes" id="UP000053660">
    <property type="component" value="Unassembled WGS sequence"/>
</dbReference>
<feature type="domain" description="Saposin B-type" evidence="3">
    <location>
        <begin position="22"/>
        <end position="108"/>
    </location>
</feature>